<dbReference type="GO" id="GO:0031969">
    <property type="term" value="C:chloroplast membrane"/>
    <property type="evidence" value="ECO:0007669"/>
    <property type="project" value="UniProtKB-SubCell"/>
</dbReference>
<dbReference type="AlphaFoldDB" id="A0AAD4JQM9"/>
<feature type="transmembrane region" description="Helical" evidence="14">
    <location>
        <begin position="228"/>
        <end position="251"/>
    </location>
</feature>
<keyword evidence="6 14" id="KW-0812">Transmembrane</keyword>
<keyword evidence="16" id="KW-1185">Reference proteome</keyword>
<dbReference type="GO" id="GO:0010276">
    <property type="term" value="F:phytol kinase activity"/>
    <property type="evidence" value="ECO:0007669"/>
    <property type="project" value="UniProtKB-EC"/>
</dbReference>
<keyword evidence="9 14" id="KW-1133">Transmembrane helix</keyword>
<dbReference type="EMBL" id="SDAM02000001">
    <property type="protein sequence ID" value="KAH6838274.1"/>
    <property type="molecule type" value="Genomic_DNA"/>
</dbReference>
<comment type="subcellular location">
    <subcellularLocation>
        <location evidence="1">Plastid</location>
        <location evidence="1">Chloroplast membrane</location>
        <topology evidence="1">Multi-pass membrane protein</topology>
    </subcellularLocation>
</comment>
<dbReference type="PANTHER" id="PTHR32523">
    <property type="entry name" value="PHYTOL KINASE 1, CHLOROPLASTIC"/>
    <property type="match status" value="1"/>
</dbReference>
<keyword evidence="3" id="KW-0150">Chloroplast</keyword>
<dbReference type="PANTHER" id="PTHR32523:SF8">
    <property type="entry name" value="DOLICHOL KINASE"/>
    <property type="match status" value="1"/>
</dbReference>
<evidence type="ECO:0000256" key="5">
    <source>
        <dbReference type="ARBA" id="ARBA00022679"/>
    </source>
</evidence>
<dbReference type="Proteomes" id="UP001190926">
    <property type="component" value="Unassembled WGS sequence"/>
</dbReference>
<dbReference type="InterPro" id="IPR039606">
    <property type="entry name" value="Phytol/farnesol_kinase"/>
</dbReference>
<evidence type="ECO:0000313" key="15">
    <source>
        <dbReference type="EMBL" id="KAH6838274.1"/>
    </source>
</evidence>
<dbReference type="EC" id="2.7.1.182" evidence="12"/>
<evidence type="ECO:0000256" key="13">
    <source>
        <dbReference type="ARBA" id="ARBA00048889"/>
    </source>
</evidence>
<comment type="caution">
    <text evidence="15">The sequence shown here is derived from an EMBL/GenBank/DDBJ whole genome shotgun (WGS) entry which is preliminary data.</text>
</comment>
<evidence type="ECO:0000256" key="4">
    <source>
        <dbReference type="ARBA" id="ARBA00022640"/>
    </source>
</evidence>
<evidence type="ECO:0000256" key="7">
    <source>
        <dbReference type="ARBA" id="ARBA00022777"/>
    </source>
</evidence>
<keyword evidence="4" id="KW-0934">Plastid</keyword>
<organism evidence="15 16">
    <name type="scientific">Perilla frutescens var. hirtella</name>
    <name type="common">Perilla citriodora</name>
    <name type="synonym">Perilla setoyensis</name>
    <dbReference type="NCBI Taxonomy" id="608512"/>
    <lineage>
        <taxon>Eukaryota</taxon>
        <taxon>Viridiplantae</taxon>
        <taxon>Streptophyta</taxon>
        <taxon>Embryophyta</taxon>
        <taxon>Tracheophyta</taxon>
        <taxon>Spermatophyta</taxon>
        <taxon>Magnoliopsida</taxon>
        <taxon>eudicotyledons</taxon>
        <taxon>Gunneridae</taxon>
        <taxon>Pentapetalae</taxon>
        <taxon>asterids</taxon>
        <taxon>lamiids</taxon>
        <taxon>Lamiales</taxon>
        <taxon>Lamiaceae</taxon>
        <taxon>Nepetoideae</taxon>
        <taxon>Elsholtzieae</taxon>
        <taxon>Perilla</taxon>
    </lineage>
</organism>
<evidence type="ECO:0000256" key="12">
    <source>
        <dbReference type="ARBA" id="ARBA00039024"/>
    </source>
</evidence>
<keyword evidence="10 14" id="KW-0472">Membrane</keyword>
<reference evidence="15 16" key="1">
    <citation type="journal article" date="2021" name="Nat. Commun.">
        <title>Incipient diploidization of the medicinal plant Perilla within 10,000 years.</title>
        <authorList>
            <person name="Zhang Y."/>
            <person name="Shen Q."/>
            <person name="Leng L."/>
            <person name="Zhang D."/>
            <person name="Chen S."/>
            <person name="Shi Y."/>
            <person name="Ning Z."/>
            <person name="Chen S."/>
        </authorList>
    </citation>
    <scope>NUCLEOTIDE SEQUENCE [LARGE SCALE GENOMIC DNA]</scope>
    <source>
        <strain evidence="16">cv. PC099</strain>
    </source>
</reference>
<dbReference type="GO" id="GO:0010189">
    <property type="term" value="P:vitamin E biosynthetic process"/>
    <property type="evidence" value="ECO:0007669"/>
    <property type="project" value="TreeGrafter"/>
</dbReference>
<gene>
    <name evidence="15" type="ORF">C2S53_019128</name>
</gene>
<feature type="transmembrane region" description="Helical" evidence="14">
    <location>
        <begin position="165"/>
        <end position="184"/>
    </location>
</feature>
<evidence type="ECO:0000256" key="10">
    <source>
        <dbReference type="ARBA" id="ARBA00023136"/>
    </source>
</evidence>
<evidence type="ECO:0000256" key="3">
    <source>
        <dbReference type="ARBA" id="ARBA00022528"/>
    </source>
</evidence>
<comment type="pathway">
    <text evidence="11">Cofactor biosynthesis; tocopherol biosynthesis.</text>
</comment>
<evidence type="ECO:0000256" key="1">
    <source>
        <dbReference type="ARBA" id="ARBA00004508"/>
    </source>
</evidence>
<feature type="transmembrane region" description="Helical" evidence="14">
    <location>
        <begin position="101"/>
        <end position="118"/>
    </location>
</feature>
<keyword evidence="8" id="KW-0809">Transit peptide</keyword>
<keyword evidence="7 15" id="KW-0418">Kinase</keyword>
<name>A0AAD4JQM9_PERFH</name>
<evidence type="ECO:0000256" key="14">
    <source>
        <dbReference type="SAM" id="Phobius"/>
    </source>
</evidence>
<protein>
    <recommendedName>
        <fullName evidence="12">phytol kinase</fullName>
        <ecNumber evidence="12">2.7.1.182</ecNumber>
    </recommendedName>
</protein>
<accession>A0AAD4JQM9</accession>
<evidence type="ECO:0000256" key="11">
    <source>
        <dbReference type="ARBA" id="ARBA00024015"/>
    </source>
</evidence>
<keyword evidence="5" id="KW-0808">Transferase</keyword>
<comment type="similarity">
    <text evidence="2">Belongs to the polyprenol kinase family.</text>
</comment>
<sequence>MAYGAIVSLGAATTAAAAHYLCRRVAAPPSTLPLLPPTLSAHILIQHSKLRRPRAAAAGVGGSLLQDAGATALVFGGAYGLVFTFDNLTRRCIIEQKLSRKLVHIFSGLLFLASWPIFSTSTGARYFAAFVPSINCLRLVINGLSFTTDEGLIKSVSREGKPEELLRGPLFYVLVLILCAIVFWRDSPVGMISLAMMCGGDGIADIMGRRFGSIKIPYNPQKSWAGSISMFLFGFLVAISMLYYFSALGYIQLDWMKTAERVALVSFVATFVESLPMNDRVDDNISVPLASMVTSFMVFGY</sequence>
<evidence type="ECO:0000256" key="8">
    <source>
        <dbReference type="ARBA" id="ARBA00022946"/>
    </source>
</evidence>
<evidence type="ECO:0000313" key="16">
    <source>
        <dbReference type="Proteomes" id="UP001190926"/>
    </source>
</evidence>
<evidence type="ECO:0000256" key="6">
    <source>
        <dbReference type="ARBA" id="ARBA00022692"/>
    </source>
</evidence>
<proteinExistence type="inferred from homology"/>
<comment type="catalytic activity">
    <reaction evidence="13">
        <text>phytol + CTP = phytyl phosphate + CDP + H(+)</text>
        <dbReference type="Rhea" id="RHEA:38055"/>
        <dbReference type="ChEBI" id="CHEBI:15378"/>
        <dbReference type="ChEBI" id="CHEBI:17327"/>
        <dbReference type="ChEBI" id="CHEBI:37563"/>
        <dbReference type="ChEBI" id="CHEBI:58069"/>
        <dbReference type="ChEBI" id="CHEBI:75483"/>
        <dbReference type="EC" id="2.7.1.182"/>
    </reaction>
</comment>
<evidence type="ECO:0000256" key="9">
    <source>
        <dbReference type="ARBA" id="ARBA00022989"/>
    </source>
</evidence>
<evidence type="ECO:0000256" key="2">
    <source>
        <dbReference type="ARBA" id="ARBA00010794"/>
    </source>
</evidence>
<feature type="transmembrane region" description="Helical" evidence="14">
    <location>
        <begin position="68"/>
        <end position="89"/>
    </location>
</feature>